<evidence type="ECO:0000313" key="2">
    <source>
        <dbReference type="Proteomes" id="UP000277204"/>
    </source>
</evidence>
<dbReference type="EMBL" id="UZAI01016890">
    <property type="protein sequence ID" value="VDP17682.1"/>
    <property type="molecule type" value="Genomic_DNA"/>
</dbReference>
<dbReference type="Pfam" id="PF20049">
    <property type="entry name" value="DUF6451"/>
    <property type="match status" value="1"/>
</dbReference>
<dbReference type="Proteomes" id="UP000277204">
    <property type="component" value="Unassembled WGS sequence"/>
</dbReference>
<dbReference type="InterPro" id="IPR045609">
    <property type="entry name" value="DUF6451"/>
</dbReference>
<dbReference type="PANTHER" id="PTHR47027:SF25">
    <property type="entry name" value="REVERSE TRANSCRIPTASE DOMAIN-CONTAINING PROTEIN"/>
    <property type="match status" value="1"/>
</dbReference>
<dbReference type="PANTHER" id="PTHR47027">
    <property type="entry name" value="REVERSE TRANSCRIPTASE DOMAIN-CONTAINING PROTEIN"/>
    <property type="match status" value="1"/>
</dbReference>
<gene>
    <name evidence="1" type="ORF">SMRZ_LOCUS15188</name>
</gene>
<name>A0A183MGL3_9TREM</name>
<dbReference type="AlphaFoldDB" id="A0A183MGL3"/>
<accession>A0A183MGL3</accession>
<reference evidence="1 2" key="1">
    <citation type="submission" date="2018-11" db="EMBL/GenBank/DDBJ databases">
        <authorList>
            <consortium name="Pathogen Informatics"/>
        </authorList>
    </citation>
    <scope>NUCLEOTIDE SEQUENCE [LARGE SCALE GENOMIC DNA]</scope>
    <source>
        <strain evidence="1 2">Zambia</strain>
    </source>
</reference>
<sequence>MQMKTTSVATASEAVRVNIHKGKSKILRFIIENTNPITLDRESLEQMKTFTCLDKIIEQRGSDENLKARIGKARTEFLCLKDIWNYKKLSVNVKVRNFNTNVMTVLLYGAETWRTTATIIKKVQVLRDNYLHKIRNIR</sequence>
<protein>
    <submittedName>
        <fullName evidence="1">Uncharacterized protein</fullName>
    </submittedName>
</protein>
<organism evidence="1 2">
    <name type="scientific">Schistosoma margrebowiei</name>
    <dbReference type="NCBI Taxonomy" id="48269"/>
    <lineage>
        <taxon>Eukaryota</taxon>
        <taxon>Metazoa</taxon>
        <taxon>Spiralia</taxon>
        <taxon>Lophotrochozoa</taxon>
        <taxon>Platyhelminthes</taxon>
        <taxon>Trematoda</taxon>
        <taxon>Digenea</taxon>
        <taxon>Strigeidida</taxon>
        <taxon>Schistosomatoidea</taxon>
        <taxon>Schistosomatidae</taxon>
        <taxon>Schistosoma</taxon>
    </lineage>
</organism>
<evidence type="ECO:0000313" key="1">
    <source>
        <dbReference type="EMBL" id="VDP17682.1"/>
    </source>
</evidence>
<keyword evidence="2" id="KW-1185">Reference proteome</keyword>
<proteinExistence type="predicted"/>